<dbReference type="SUPFAM" id="SSF90123">
    <property type="entry name" value="ABC transporter transmembrane region"/>
    <property type="match status" value="1"/>
</dbReference>
<dbReference type="InterPro" id="IPR003439">
    <property type="entry name" value="ABC_transporter-like_ATP-bd"/>
</dbReference>
<keyword evidence="2" id="KW-0813">Transport</keyword>
<evidence type="ECO:0000259" key="10">
    <source>
        <dbReference type="PROSITE" id="PS50929"/>
    </source>
</evidence>
<dbReference type="PROSITE" id="PS50893">
    <property type="entry name" value="ABC_TRANSPORTER_2"/>
    <property type="match status" value="1"/>
</dbReference>
<dbReference type="GO" id="GO:0005524">
    <property type="term" value="F:ATP binding"/>
    <property type="evidence" value="ECO:0007669"/>
    <property type="project" value="UniProtKB-KW"/>
</dbReference>
<dbReference type="GO" id="GO:0016887">
    <property type="term" value="F:ATP hydrolysis activity"/>
    <property type="evidence" value="ECO:0007669"/>
    <property type="project" value="InterPro"/>
</dbReference>
<protein>
    <submittedName>
        <fullName evidence="11">ABC transporter ATP-binding protein/permease</fullName>
    </submittedName>
</protein>
<keyword evidence="5 11" id="KW-0067">ATP-binding</keyword>
<evidence type="ECO:0000256" key="8">
    <source>
        <dbReference type="SAM" id="Phobius"/>
    </source>
</evidence>
<dbReference type="Proteomes" id="UP000268623">
    <property type="component" value="Unassembled WGS sequence"/>
</dbReference>
<evidence type="ECO:0000256" key="6">
    <source>
        <dbReference type="ARBA" id="ARBA00022989"/>
    </source>
</evidence>
<dbReference type="EMBL" id="QWDD01000003">
    <property type="protein sequence ID" value="RNJ48115.1"/>
    <property type="molecule type" value="Genomic_DNA"/>
</dbReference>
<dbReference type="Pfam" id="PF00005">
    <property type="entry name" value="ABC_tran"/>
    <property type="match status" value="1"/>
</dbReference>
<accession>A0A3M9XK15</accession>
<dbReference type="InterPro" id="IPR003593">
    <property type="entry name" value="AAA+_ATPase"/>
</dbReference>
<dbReference type="InterPro" id="IPR050835">
    <property type="entry name" value="ABC_transporter_sub-D"/>
</dbReference>
<evidence type="ECO:0000313" key="12">
    <source>
        <dbReference type="Proteomes" id="UP000268623"/>
    </source>
</evidence>
<dbReference type="PROSITE" id="PS50929">
    <property type="entry name" value="ABC_TM1F"/>
    <property type="match status" value="1"/>
</dbReference>
<evidence type="ECO:0000256" key="1">
    <source>
        <dbReference type="ARBA" id="ARBA00004651"/>
    </source>
</evidence>
<dbReference type="AlphaFoldDB" id="A0A3M9XK15"/>
<evidence type="ECO:0000259" key="9">
    <source>
        <dbReference type="PROSITE" id="PS50893"/>
    </source>
</evidence>
<keyword evidence="4" id="KW-0547">Nucleotide-binding</keyword>
<gene>
    <name evidence="11" type="ORF">D1O30_20015</name>
</gene>
<dbReference type="PANTHER" id="PTHR11384:SF59">
    <property type="entry name" value="LYSOSOMAL COBALAMIN TRANSPORTER ABCD4"/>
    <property type="match status" value="1"/>
</dbReference>
<keyword evidence="7 8" id="KW-0472">Membrane</keyword>
<evidence type="ECO:0000256" key="2">
    <source>
        <dbReference type="ARBA" id="ARBA00022448"/>
    </source>
</evidence>
<sequence>MTEALISNPVDARLLRRFASLSFGFWTGATRRKASLFALGLFLCLVLNLAPAIAVNRWHKFFFDALQNKDQRLILFSIGLILALAVASALASVALLQARMRFQLRWREWLTQTLVRRWMERRRFYQLSVLRLVDNPEARIAEDGRIAIDLFVDFATGVTNALLMAVSFVSVLWFIGGSLTVGGVTIPGYLVIAVVIYSASTSFGMLLLGRPLVARVEAKAAAEADFRYELTHTRENAETIALIGGDDAEREKHYARFDHVALRWIEVIGRQARMLFLSSGNNVLAPITPLLLGAPKYLAGEMSLGDLMQAAAAFIQVQLALNWLADNSLRLADWFASARRVAALDRFFDDLDELATGAEDRMIDLAFSEDGALHFCGLSIAQHDGTLMLADTDAVIGRGEKVLVKGDSGAGKSTLIRAMAGLWPWGSGRILRPRGARIAFMPQQPYMPRGTLRDALDYPRDDTPPDLARAEKILTACGLAHLVSRLEEEQSWSDVLSGGEQQQLGFARVLLRPPDIIIMDEPTSALDDLSQTRLMELLCEEAPGSTIIHAARRNVDERFYDREIQLNARATS</sequence>
<organism evidence="11 12">
    <name type="scientific">Methylocystis hirsuta</name>
    <dbReference type="NCBI Taxonomy" id="369798"/>
    <lineage>
        <taxon>Bacteria</taxon>
        <taxon>Pseudomonadati</taxon>
        <taxon>Pseudomonadota</taxon>
        <taxon>Alphaproteobacteria</taxon>
        <taxon>Hyphomicrobiales</taxon>
        <taxon>Methylocystaceae</taxon>
        <taxon>Methylocystis</taxon>
    </lineage>
</organism>
<feature type="transmembrane region" description="Helical" evidence="8">
    <location>
        <begin position="74"/>
        <end position="96"/>
    </location>
</feature>
<feature type="transmembrane region" description="Helical" evidence="8">
    <location>
        <begin position="188"/>
        <end position="209"/>
    </location>
</feature>
<feature type="transmembrane region" description="Helical" evidence="8">
    <location>
        <begin position="150"/>
        <end position="176"/>
    </location>
</feature>
<dbReference type="GO" id="GO:0005886">
    <property type="term" value="C:plasma membrane"/>
    <property type="evidence" value="ECO:0007669"/>
    <property type="project" value="UniProtKB-SubCell"/>
</dbReference>
<feature type="domain" description="ABC transmembrane type-1" evidence="10">
    <location>
        <begin position="36"/>
        <end position="333"/>
    </location>
</feature>
<dbReference type="OrthoDB" id="9810134at2"/>
<dbReference type="InterPro" id="IPR036640">
    <property type="entry name" value="ABC1_TM_sf"/>
</dbReference>
<dbReference type="CDD" id="cd03223">
    <property type="entry name" value="ABCD_peroxisomal_ALDP"/>
    <property type="match status" value="1"/>
</dbReference>
<evidence type="ECO:0000256" key="7">
    <source>
        <dbReference type="ARBA" id="ARBA00023136"/>
    </source>
</evidence>
<dbReference type="GO" id="GO:0140359">
    <property type="term" value="F:ABC-type transporter activity"/>
    <property type="evidence" value="ECO:0007669"/>
    <property type="project" value="InterPro"/>
</dbReference>
<dbReference type="PANTHER" id="PTHR11384">
    <property type="entry name" value="ATP-BINDING CASSETTE, SUB-FAMILY D MEMBER"/>
    <property type="match status" value="1"/>
</dbReference>
<dbReference type="Pfam" id="PF06472">
    <property type="entry name" value="ABC_membrane_2"/>
    <property type="match status" value="1"/>
</dbReference>
<keyword evidence="6 8" id="KW-1133">Transmembrane helix</keyword>
<feature type="transmembrane region" description="Helical" evidence="8">
    <location>
        <begin position="36"/>
        <end position="54"/>
    </location>
</feature>
<dbReference type="InterPro" id="IPR027417">
    <property type="entry name" value="P-loop_NTPase"/>
</dbReference>
<dbReference type="InterPro" id="IPR025662">
    <property type="entry name" value="Sigma_54_int_dom_ATP-bd_1"/>
</dbReference>
<keyword evidence="12" id="KW-1185">Reference proteome</keyword>
<dbReference type="SMART" id="SM00382">
    <property type="entry name" value="AAA"/>
    <property type="match status" value="1"/>
</dbReference>
<dbReference type="SUPFAM" id="SSF52540">
    <property type="entry name" value="P-loop containing nucleoside triphosphate hydrolases"/>
    <property type="match status" value="1"/>
</dbReference>
<dbReference type="InterPro" id="IPR011527">
    <property type="entry name" value="ABC1_TM_dom"/>
</dbReference>
<evidence type="ECO:0000256" key="4">
    <source>
        <dbReference type="ARBA" id="ARBA00022741"/>
    </source>
</evidence>
<evidence type="ECO:0000256" key="3">
    <source>
        <dbReference type="ARBA" id="ARBA00022692"/>
    </source>
</evidence>
<comment type="caution">
    <text evidence="11">The sequence shown here is derived from an EMBL/GenBank/DDBJ whole genome shotgun (WGS) entry which is preliminary data.</text>
</comment>
<proteinExistence type="predicted"/>
<dbReference type="PROSITE" id="PS00675">
    <property type="entry name" value="SIGMA54_INTERACT_1"/>
    <property type="match status" value="1"/>
</dbReference>
<dbReference type="RefSeq" id="WP_123177861.1">
    <property type="nucleotide sequence ID" value="NZ_QWDD01000003.1"/>
</dbReference>
<evidence type="ECO:0000256" key="5">
    <source>
        <dbReference type="ARBA" id="ARBA00022840"/>
    </source>
</evidence>
<feature type="domain" description="ABC transporter" evidence="9">
    <location>
        <begin position="373"/>
        <end position="572"/>
    </location>
</feature>
<name>A0A3M9XK15_9HYPH</name>
<dbReference type="Gene3D" id="3.40.50.300">
    <property type="entry name" value="P-loop containing nucleotide triphosphate hydrolases"/>
    <property type="match status" value="1"/>
</dbReference>
<dbReference type="Gene3D" id="1.20.1560.10">
    <property type="entry name" value="ABC transporter type 1, transmembrane domain"/>
    <property type="match status" value="1"/>
</dbReference>
<comment type="subcellular location">
    <subcellularLocation>
        <location evidence="1">Cell membrane</location>
        <topology evidence="1">Multi-pass membrane protein</topology>
    </subcellularLocation>
</comment>
<reference evidence="11 12" key="1">
    <citation type="submission" date="2018-08" db="EMBL/GenBank/DDBJ databases">
        <title>Genome sequence of Methylocystis hirsuta CSC1, a methanotroph able to accumulate PHAs.</title>
        <authorList>
            <person name="Bordel S."/>
            <person name="Rodriguez E."/>
            <person name="Gancedo J."/>
            <person name="Munoz R."/>
        </authorList>
    </citation>
    <scope>NUCLEOTIDE SEQUENCE [LARGE SCALE GENOMIC DNA]</scope>
    <source>
        <strain evidence="11 12">CSC1</strain>
    </source>
</reference>
<keyword evidence="3 8" id="KW-0812">Transmembrane</keyword>
<evidence type="ECO:0000313" key="11">
    <source>
        <dbReference type="EMBL" id="RNJ48115.1"/>
    </source>
</evidence>